<dbReference type="EMBL" id="KL142372">
    <property type="protein sequence ID" value="KDR79978.1"/>
    <property type="molecule type" value="Genomic_DNA"/>
</dbReference>
<accession>A0A067TM18</accession>
<reference evidence="2" key="1">
    <citation type="journal article" date="2014" name="Proc. Natl. Acad. Sci. U.S.A.">
        <title>Extensive sampling of basidiomycete genomes demonstrates inadequacy of the white-rot/brown-rot paradigm for wood decay fungi.</title>
        <authorList>
            <person name="Riley R."/>
            <person name="Salamov A.A."/>
            <person name="Brown D.W."/>
            <person name="Nagy L.G."/>
            <person name="Floudas D."/>
            <person name="Held B.W."/>
            <person name="Levasseur A."/>
            <person name="Lombard V."/>
            <person name="Morin E."/>
            <person name="Otillar R."/>
            <person name="Lindquist E.A."/>
            <person name="Sun H."/>
            <person name="LaButti K.M."/>
            <person name="Schmutz J."/>
            <person name="Jabbour D."/>
            <person name="Luo H."/>
            <person name="Baker S.E."/>
            <person name="Pisabarro A.G."/>
            <person name="Walton J.D."/>
            <person name="Blanchette R.A."/>
            <person name="Henrissat B."/>
            <person name="Martin F."/>
            <person name="Cullen D."/>
            <person name="Hibbett D.S."/>
            <person name="Grigoriev I.V."/>
        </authorList>
    </citation>
    <scope>NUCLEOTIDE SEQUENCE [LARGE SCALE GENOMIC DNA]</scope>
    <source>
        <strain evidence="2">CBS 339.88</strain>
    </source>
</reference>
<evidence type="ECO:0000313" key="1">
    <source>
        <dbReference type="EMBL" id="KDR79978.1"/>
    </source>
</evidence>
<dbReference type="AlphaFoldDB" id="A0A067TM18"/>
<dbReference type="SUPFAM" id="SSF81383">
    <property type="entry name" value="F-box domain"/>
    <property type="match status" value="1"/>
</dbReference>
<dbReference type="InterPro" id="IPR036047">
    <property type="entry name" value="F-box-like_dom_sf"/>
</dbReference>
<organism evidence="1 2">
    <name type="scientific">Galerina marginata (strain CBS 339.88)</name>
    <dbReference type="NCBI Taxonomy" id="685588"/>
    <lineage>
        <taxon>Eukaryota</taxon>
        <taxon>Fungi</taxon>
        <taxon>Dikarya</taxon>
        <taxon>Basidiomycota</taxon>
        <taxon>Agaricomycotina</taxon>
        <taxon>Agaricomycetes</taxon>
        <taxon>Agaricomycetidae</taxon>
        <taxon>Agaricales</taxon>
        <taxon>Agaricineae</taxon>
        <taxon>Strophariaceae</taxon>
        <taxon>Galerina</taxon>
    </lineage>
</organism>
<protein>
    <submittedName>
        <fullName evidence="1">Uncharacterized protein</fullName>
    </submittedName>
</protein>
<keyword evidence="2" id="KW-1185">Reference proteome</keyword>
<dbReference type="STRING" id="685588.A0A067TM18"/>
<dbReference type="PANTHER" id="PTHR38926">
    <property type="entry name" value="F-BOX DOMAIN CONTAINING PROTEIN, EXPRESSED"/>
    <property type="match status" value="1"/>
</dbReference>
<dbReference type="HOGENOM" id="CLU_679797_0_0_1"/>
<dbReference type="OrthoDB" id="3139399at2759"/>
<dbReference type="PANTHER" id="PTHR38926:SF5">
    <property type="entry name" value="F-BOX AND LEUCINE-RICH REPEAT PROTEIN 6"/>
    <property type="match status" value="1"/>
</dbReference>
<gene>
    <name evidence="1" type="ORF">GALMADRAFT_242156</name>
</gene>
<name>A0A067TM18_GALM3</name>
<dbReference type="Gene3D" id="1.20.1280.50">
    <property type="match status" value="1"/>
</dbReference>
<sequence>MPMRLDVFADIPHEIIFEIFLQCLPNDASSRGPQDAPILLTHVCSSWRKLASQVPELWRNILLRCNTEDQPALTISQAIALKTKAVDQIALWKYNSRGQLMDISLELRCLQNGTVDFIDERFWDAILERAILDKPEHVQNLSLKFDYCDIGTPIYALPRTSFFNLETLEFTQLLMTSSPTITCFSKASKLRRVVTDAGLPPRISTPCTVIDLPWAQLTHLVLLAPQLSQTFHFVSTECPKLQILCMKLQQDVPASFLPPGTETTALAHLRELSLTLTNIENLSFMSSIDFPRMTKLQFWTDARYGYRSIKWDQPFLAHHNHFIDQLHLLHSLTLGHQNIGCDALLGILRETPLLVEFIVESELGTLPRFLDALTYNPEDDFNSLLLPKLEIFRLYIDIRRCTSTDMSEGPFTNASFFDMITSRSKLLNLSEGDAYHGLNHVAYLQDVLFHVFKPVFSSPQFLDHDDLASRARHFSEMDSGVSLHVRFSSRKQNSNWLREEIPTW</sequence>
<dbReference type="Proteomes" id="UP000027222">
    <property type="component" value="Unassembled WGS sequence"/>
</dbReference>
<evidence type="ECO:0000313" key="2">
    <source>
        <dbReference type="Proteomes" id="UP000027222"/>
    </source>
</evidence>
<proteinExistence type="predicted"/>